<reference evidence="2" key="1">
    <citation type="journal article" date="2020" name="mSystems">
        <title>Genome- and Community-Level Interaction Insights into Carbon Utilization and Element Cycling Functions of Hydrothermarchaeota in Hydrothermal Sediment.</title>
        <authorList>
            <person name="Zhou Z."/>
            <person name="Liu Y."/>
            <person name="Xu W."/>
            <person name="Pan J."/>
            <person name="Luo Z.H."/>
            <person name="Li M."/>
        </authorList>
    </citation>
    <scope>NUCLEOTIDE SEQUENCE [LARGE SCALE GENOMIC DNA]</scope>
    <source>
        <strain evidence="2">SpSt-1224</strain>
    </source>
</reference>
<keyword evidence="1" id="KW-0472">Membrane</keyword>
<name>A0A7C2XN65_9BACT</name>
<proteinExistence type="predicted"/>
<keyword evidence="1" id="KW-0812">Transmembrane</keyword>
<feature type="transmembrane region" description="Helical" evidence="1">
    <location>
        <begin position="71"/>
        <end position="89"/>
    </location>
</feature>
<accession>A0A7C2XN65</accession>
<comment type="caution">
    <text evidence="2">The sequence shown here is derived from an EMBL/GenBank/DDBJ whole genome shotgun (WGS) entry which is preliminary data.</text>
</comment>
<dbReference type="Proteomes" id="UP000885986">
    <property type="component" value="Unassembled WGS sequence"/>
</dbReference>
<feature type="transmembrane region" description="Helical" evidence="1">
    <location>
        <begin position="41"/>
        <end position="59"/>
    </location>
</feature>
<dbReference type="PROSITE" id="PS51257">
    <property type="entry name" value="PROKAR_LIPOPROTEIN"/>
    <property type="match status" value="1"/>
</dbReference>
<organism evidence="2">
    <name type="scientific">Desulfurivibrio alkaliphilus</name>
    <dbReference type="NCBI Taxonomy" id="427923"/>
    <lineage>
        <taxon>Bacteria</taxon>
        <taxon>Pseudomonadati</taxon>
        <taxon>Thermodesulfobacteriota</taxon>
        <taxon>Desulfobulbia</taxon>
        <taxon>Desulfobulbales</taxon>
        <taxon>Desulfobulbaceae</taxon>
        <taxon>Desulfurivibrio</taxon>
    </lineage>
</organism>
<gene>
    <name evidence="2" type="ORF">ENN98_00625</name>
</gene>
<keyword evidence="1" id="KW-1133">Transmembrane helix</keyword>
<dbReference type="AlphaFoldDB" id="A0A7C2XN65"/>
<evidence type="ECO:0000313" key="2">
    <source>
        <dbReference type="EMBL" id="HET97213.1"/>
    </source>
</evidence>
<protein>
    <submittedName>
        <fullName evidence="2">Inner-membrane translocator</fullName>
    </submittedName>
</protein>
<dbReference type="EMBL" id="DSDS01000012">
    <property type="protein sequence ID" value="HET97213.1"/>
    <property type="molecule type" value="Genomic_DNA"/>
</dbReference>
<evidence type="ECO:0000256" key="1">
    <source>
        <dbReference type="SAM" id="Phobius"/>
    </source>
</evidence>
<sequence>MRQIIGPAILALIYLLAACRYYPGQPLETLIATGSHLVRSLPVAIATAYLVVLIMRKVSGATPAWPGRAKIFLVIALSFEFLYALHHYYRV</sequence>